<dbReference type="SUPFAM" id="SSF143430">
    <property type="entry name" value="TTP0101/SSO1404-like"/>
    <property type="match status" value="1"/>
</dbReference>
<dbReference type="Pfam" id="PF20803">
    <property type="entry name" value="PaaX_M"/>
    <property type="match status" value="1"/>
</dbReference>
<gene>
    <name evidence="2" type="ORF">A2Z62_00535</name>
</gene>
<evidence type="ECO:0000313" key="2">
    <source>
        <dbReference type="EMBL" id="OHA54514.1"/>
    </source>
</evidence>
<dbReference type="Proteomes" id="UP000177649">
    <property type="component" value="Unassembled WGS sequence"/>
</dbReference>
<dbReference type="Gene3D" id="3.30.70.2650">
    <property type="match status" value="1"/>
</dbReference>
<comment type="caution">
    <text evidence="2">The sequence shown here is derived from an EMBL/GenBank/DDBJ whole genome shotgun (WGS) entry which is preliminary data.</text>
</comment>
<proteinExistence type="predicted"/>
<dbReference type="InterPro" id="IPR048846">
    <property type="entry name" value="PaaX-like_central"/>
</dbReference>
<dbReference type="AlphaFoldDB" id="A0A1G2Q1S5"/>
<accession>A0A1G2Q1S5</accession>
<sequence>MIKRIKAKSKIKSIRDPYKKGELAKEILMGLIKGGIIVSSFALPNMPLVLKMFKANDYRDRYRITRIMKKLKNKKLLDIYEKEGKERIEITEKGKKRIVRYQIDELKLNRPKKWDGQWRIIMFDIPEKFKKGRDALAKKMKDMEIYPMQKSVYVCPFHCKDEIDFVSEVFGVRKFVHYVIAGDLGESEELKLKMFYKLE</sequence>
<evidence type="ECO:0000313" key="3">
    <source>
        <dbReference type="Proteomes" id="UP000177649"/>
    </source>
</evidence>
<evidence type="ECO:0000259" key="1">
    <source>
        <dbReference type="Pfam" id="PF20803"/>
    </source>
</evidence>
<reference evidence="2 3" key="1">
    <citation type="journal article" date="2016" name="Nat. Commun.">
        <title>Thousands of microbial genomes shed light on interconnected biogeochemical processes in an aquifer system.</title>
        <authorList>
            <person name="Anantharaman K."/>
            <person name="Brown C.T."/>
            <person name="Hug L.A."/>
            <person name="Sharon I."/>
            <person name="Castelle C.J."/>
            <person name="Probst A.J."/>
            <person name="Thomas B.C."/>
            <person name="Singh A."/>
            <person name="Wilkins M.J."/>
            <person name="Karaoz U."/>
            <person name="Brodie E.L."/>
            <person name="Williams K.H."/>
            <person name="Hubbard S.S."/>
            <person name="Banfield J.F."/>
        </authorList>
    </citation>
    <scope>NUCLEOTIDE SEQUENCE [LARGE SCALE GENOMIC DNA]</scope>
</reference>
<name>A0A1G2Q1S5_9BACT</name>
<dbReference type="EMBL" id="MHTA01000009">
    <property type="protein sequence ID" value="OHA54514.1"/>
    <property type="molecule type" value="Genomic_DNA"/>
</dbReference>
<feature type="domain" description="Transcriptional repressor PaaX-like central Cas2-like" evidence="1">
    <location>
        <begin position="112"/>
        <end position="188"/>
    </location>
</feature>
<organism evidence="2 3">
    <name type="scientific">Candidatus Terrybacteria bacterium RIFCSPLOWO2_02_42_20</name>
    <dbReference type="NCBI Taxonomy" id="1802370"/>
    <lineage>
        <taxon>Bacteria</taxon>
        <taxon>Candidatus Terryibacteriota</taxon>
    </lineage>
</organism>
<protein>
    <recommendedName>
        <fullName evidence="1">Transcriptional repressor PaaX-like central Cas2-like domain-containing protein</fullName>
    </recommendedName>
</protein>
<dbReference type="STRING" id="1802370.A2Z62_00535"/>